<comment type="caution">
    <text evidence="2">The sequence shown here is derived from an EMBL/GenBank/DDBJ whole genome shotgun (WGS) entry which is preliminary data.</text>
</comment>
<reference evidence="2 3" key="1">
    <citation type="journal article" date="2016" name="Nat. Commun.">
        <title>Thousands of microbial genomes shed light on interconnected biogeochemical processes in an aquifer system.</title>
        <authorList>
            <person name="Anantharaman K."/>
            <person name="Brown C.T."/>
            <person name="Hug L.A."/>
            <person name="Sharon I."/>
            <person name="Castelle C.J."/>
            <person name="Probst A.J."/>
            <person name="Thomas B.C."/>
            <person name="Singh A."/>
            <person name="Wilkins M.J."/>
            <person name="Karaoz U."/>
            <person name="Brodie E.L."/>
            <person name="Williams K.H."/>
            <person name="Hubbard S.S."/>
            <person name="Banfield J.F."/>
        </authorList>
    </citation>
    <scope>NUCLEOTIDE SEQUENCE [LARGE SCALE GENOMIC DNA]</scope>
</reference>
<evidence type="ECO:0000256" key="1">
    <source>
        <dbReference type="SAM" id="MobiDB-lite"/>
    </source>
</evidence>
<organism evidence="2 3">
    <name type="scientific">Candidatus Falkowbacteria bacterium RIFOXYA2_FULL_47_19</name>
    <dbReference type="NCBI Taxonomy" id="1797994"/>
    <lineage>
        <taxon>Bacteria</taxon>
        <taxon>Candidatus Falkowiibacteriota</taxon>
    </lineage>
</organism>
<proteinExistence type="predicted"/>
<protein>
    <submittedName>
        <fullName evidence="2">Uncharacterized protein</fullName>
    </submittedName>
</protein>
<dbReference type="PROSITE" id="PS51257">
    <property type="entry name" value="PROKAR_LIPOPROTEIN"/>
    <property type="match status" value="1"/>
</dbReference>
<dbReference type="EMBL" id="MFGB01000007">
    <property type="protein sequence ID" value="OGF27595.1"/>
    <property type="molecule type" value="Genomic_DNA"/>
</dbReference>
<evidence type="ECO:0000313" key="2">
    <source>
        <dbReference type="EMBL" id="OGF27595.1"/>
    </source>
</evidence>
<dbReference type="Proteomes" id="UP000178367">
    <property type="component" value="Unassembled WGS sequence"/>
</dbReference>
<sequence length="153" mass="16792">MKKIPWIVLGLAIITLVLGACAGTKHYNTDTSMVAAPQNLRGQMYFYSPDTKQPVPVSETVLITSLRPVPPENPEPESTLKPSTKTWLDQEAEKHKSGKEAINEIVAYTPDGAAPDRKHRAFAIQAYLGKKGISVPIHPERRHGADLEGVSLR</sequence>
<gene>
    <name evidence="2" type="ORF">A2227_01995</name>
</gene>
<evidence type="ECO:0000313" key="3">
    <source>
        <dbReference type="Proteomes" id="UP000178367"/>
    </source>
</evidence>
<dbReference type="AlphaFoldDB" id="A0A1F5SLL8"/>
<feature type="region of interest" description="Disordered" evidence="1">
    <location>
        <begin position="66"/>
        <end position="99"/>
    </location>
</feature>
<accession>A0A1F5SLL8</accession>
<name>A0A1F5SLL8_9BACT</name>
<dbReference type="STRING" id="1797994.A2227_01995"/>